<feature type="compositionally biased region" description="Pro residues" evidence="1">
    <location>
        <begin position="46"/>
        <end position="56"/>
    </location>
</feature>
<feature type="region of interest" description="Disordered" evidence="1">
    <location>
        <begin position="1"/>
        <end position="100"/>
    </location>
</feature>
<dbReference type="EMBL" id="JPKY01000042">
    <property type="protein sequence ID" value="KFH44819.1"/>
    <property type="molecule type" value="Genomic_DNA"/>
</dbReference>
<evidence type="ECO:0000313" key="2">
    <source>
        <dbReference type="EMBL" id="KFH44819.1"/>
    </source>
</evidence>
<evidence type="ECO:0000313" key="3">
    <source>
        <dbReference type="Proteomes" id="UP000029964"/>
    </source>
</evidence>
<proteinExistence type="predicted"/>
<dbReference type="HOGENOM" id="CLU_2305184_0_0_1"/>
<accession>A0A086T637</accession>
<name>A0A086T637_HAPC1</name>
<gene>
    <name evidence="2" type="ORF">ACRE_043820</name>
</gene>
<keyword evidence="3" id="KW-1185">Reference proteome</keyword>
<evidence type="ECO:0000256" key="1">
    <source>
        <dbReference type="SAM" id="MobiDB-lite"/>
    </source>
</evidence>
<reference evidence="3" key="1">
    <citation type="journal article" date="2014" name="Genome Announc.">
        <title>Genome sequence and annotation of Acremonium chrysogenum, producer of the beta-lactam antibiotic cephalosporin C.</title>
        <authorList>
            <person name="Terfehr D."/>
            <person name="Dahlmann T.A."/>
            <person name="Specht T."/>
            <person name="Zadra I."/>
            <person name="Kuernsteiner H."/>
            <person name="Kueck U."/>
        </authorList>
    </citation>
    <scope>NUCLEOTIDE SEQUENCE [LARGE SCALE GENOMIC DNA]</scope>
    <source>
        <strain evidence="3">ATCC 11550 / CBS 779.69 / DSM 880 / IAM 14645 / JCM 23072 / IMI 49137</strain>
    </source>
</reference>
<organism evidence="2 3">
    <name type="scientific">Hapsidospora chrysogenum (strain ATCC 11550 / CBS 779.69 / DSM 880 / IAM 14645 / JCM 23072 / IMI 49137)</name>
    <name type="common">Acremonium chrysogenum</name>
    <dbReference type="NCBI Taxonomy" id="857340"/>
    <lineage>
        <taxon>Eukaryota</taxon>
        <taxon>Fungi</taxon>
        <taxon>Dikarya</taxon>
        <taxon>Ascomycota</taxon>
        <taxon>Pezizomycotina</taxon>
        <taxon>Sordariomycetes</taxon>
        <taxon>Hypocreomycetidae</taxon>
        <taxon>Hypocreales</taxon>
        <taxon>Bionectriaceae</taxon>
        <taxon>Hapsidospora</taxon>
    </lineage>
</organism>
<protein>
    <submittedName>
        <fullName evidence="2">Uncharacterized protein</fullName>
    </submittedName>
</protein>
<comment type="caution">
    <text evidence="2">The sequence shown here is derived from an EMBL/GenBank/DDBJ whole genome shotgun (WGS) entry which is preliminary data.</text>
</comment>
<dbReference type="AlphaFoldDB" id="A0A086T637"/>
<dbReference type="Proteomes" id="UP000029964">
    <property type="component" value="Unassembled WGS sequence"/>
</dbReference>
<sequence length="100" mass="10459">MVIFTLHPAPSIESSANGKPAVPSIAAGWLRTSHFAPPRRRDNSPGPLPAPEPPPSQLEKDATMGDEFPSLALPFLDGTADAGRPPRDAASRRGKATGPL</sequence>